<feature type="compositionally biased region" description="Polar residues" evidence="1">
    <location>
        <begin position="70"/>
        <end position="95"/>
    </location>
</feature>
<dbReference type="CDD" id="cd01644">
    <property type="entry name" value="RT_pepA17"/>
    <property type="match status" value="1"/>
</dbReference>
<organism evidence="3 4">
    <name type="scientific">Bombus bifarius</name>
    <dbReference type="NCBI Taxonomy" id="103933"/>
    <lineage>
        <taxon>Eukaryota</taxon>
        <taxon>Metazoa</taxon>
        <taxon>Ecdysozoa</taxon>
        <taxon>Arthropoda</taxon>
        <taxon>Hexapoda</taxon>
        <taxon>Insecta</taxon>
        <taxon>Pterygota</taxon>
        <taxon>Neoptera</taxon>
        <taxon>Endopterygota</taxon>
        <taxon>Hymenoptera</taxon>
        <taxon>Apocrita</taxon>
        <taxon>Aculeata</taxon>
        <taxon>Apoidea</taxon>
        <taxon>Anthophila</taxon>
        <taxon>Apidae</taxon>
        <taxon>Bombus</taxon>
        <taxon>Pyrobombus</taxon>
    </lineage>
</organism>
<evidence type="ECO:0000313" key="3">
    <source>
        <dbReference type="Proteomes" id="UP000515164"/>
    </source>
</evidence>
<dbReference type="SUPFAM" id="SSF56672">
    <property type="entry name" value="DNA/RNA polymerases"/>
    <property type="match status" value="1"/>
</dbReference>
<dbReference type="GeneID" id="117213900"/>
<evidence type="ECO:0000313" key="4">
    <source>
        <dbReference type="RefSeq" id="XP_033315473.1"/>
    </source>
</evidence>
<evidence type="ECO:0000256" key="1">
    <source>
        <dbReference type="SAM" id="MobiDB-lite"/>
    </source>
</evidence>
<dbReference type="RefSeq" id="XP_033315473.1">
    <property type="nucleotide sequence ID" value="XM_033459582.1"/>
</dbReference>
<dbReference type="Gene3D" id="3.30.70.270">
    <property type="match status" value="1"/>
</dbReference>
<dbReference type="InterPro" id="IPR043128">
    <property type="entry name" value="Rev_trsase/Diguanyl_cyclase"/>
</dbReference>
<dbReference type="GO" id="GO:0071897">
    <property type="term" value="P:DNA biosynthetic process"/>
    <property type="evidence" value="ECO:0007669"/>
    <property type="project" value="UniProtKB-ARBA"/>
</dbReference>
<dbReference type="Pfam" id="PF17921">
    <property type="entry name" value="Integrase_H2C2"/>
    <property type="match status" value="1"/>
</dbReference>
<dbReference type="KEGG" id="bbif:117213900"/>
<feature type="domain" description="Integrase zinc-binding" evidence="2">
    <location>
        <begin position="1275"/>
        <end position="1330"/>
    </location>
</feature>
<dbReference type="InterPro" id="IPR005312">
    <property type="entry name" value="DUF1759"/>
</dbReference>
<reference evidence="4" key="1">
    <citation type="submission" date="2025-08" db="UniProtKB">
        <authorList>
            <consortium name="RefSeq"/>
        </authorList>
    </citation>
    <scope>IDENTIFICATION</scope>
    <source>
        <tissue evidence="4">Muscle</tissue>
    </source>
</reference>
<dbReference type="InterPro" id="IPR008042">
    <property type="entry name" value="Retrotrans_Pao"/>
</dbReference>
<keyword evidence="3" id="KW-1185">Reference proteome</keyword>
<accession>A0A6P8N3Z8</accession>
<dbReference type="InterPro" id="IPR043502">
    <property type="entry name" value="DNA/RNA_pol_sf"/>
</dbReference>
<sequence length="1654" mass="189696">MIMKLDTAIQTLLFQLDEILNVMILGKQGTISPQILGPDVRDLAGGCLIWSFEPDLVPLEEASVRRKSESGSYNLQSVTTGKKSPSSQEPTQNISRIRCRWRKHQSGGYQNPRATINRVSPSGRNQLHQKELARFRTILDNHEAKGSVNTVQFMLEDMEAEYVTYKKHQCHLDEIDEGQTIQERLDIKQEFLDWYPEIAIPKMQLPTFSGAYEDWPGFADQFRYTIHENVRLDDCTRLLYLRSCLTQEAADSIASLANTANNYSAAWELLEERPSADTLLLHLLTFKLDPETEFRWKERIAYTPFPSVGDLFDFLHDHCKLLEATRSTYQNPPRPTTYPERSRVRNQNSRRKLITNHTSVAQPQSPCSLCNGSHTPRNCRKFLVMSVPERANLVREKRPCYNWLRSTHSAEECRSGSCMLCNKRQHTLLHANVDKPEQPSHSNSAGLSSRTDPTVVLSTAIINIRDRTETMQQCRVLLDSGSQAHLLTSEACKRLGLPTQRISQAVPADDIELDILNLPEHIPLADRTFYRSSGIDGLIGAQLFWDLLREGRIVSANPTLQLRNTELGWIVTGETVARRQPQTTNCNVTLQALQEEVHKFWTIEEGPSRRRWSSEEQACETHYVTHTTREATGRYKVRLPFKNESAKLGDTYQLALKRFLSLEHSLQQRPTLKTQYHEFLREYETLGHMSELPNDSRDGCYLPHHPVLKSDSVTTKVRVIFDASARSSAENSLNELLMVGPTIQDDLCSLLLRFRTYKYVLAADIAKVYRQINMHPNDRPYQKILWREDINEPIRIYRLNTVTYGTAPAPYLAVRTLHQLAQDEEPNYPVAAQTLTQDFYVDDLLTGENSLEKARALRDQLIDVNRKGGFELRQWISNEAQLLAPLRRKSDQSNHLSLDDKGTTKTLGLQWTATQDRLEYSSSQPTKAHKALWKGHVEWDEVVPRDIQAAWTSFQAQIQRIHRITIPRRVTIADTVDVQLHGFADASERAYGACIYIRSTDNTNRHQTFLLCSKSRIAPLKTQTLPQLELCAAVLLIKLVRSVTKALTLTFRKIILWSDSTIVLHWINTPPHTLKTFVANRVTEILQGSTEKQWRHEPSEDNAADTLSRGAELDDLIHHKTWYQGPHWLEPEDAWPREELTPIEIPEQRRVITLQTSTPTDLQILERFSSFPLLTRVVAYCLRFANNTRQHSRRGGQLTIEELDQATCRVIRLLQKTAFPTEMQDLRATSPPSKSNRLISLSPFLDAEGIIRVGGRLAHSGLRYEQKHLAVLPPQHHLTNLIIRETHIRQGHSGVQGTLHVVRQAYWPINGRVAVKAAIRKCVICRRMQARAPQYPILPANRVKLERPFLVVYPIPSKRNGVFLAPEVEYQIYLTSGLLFTNADIEYFNKLFKNRAGIIICKQTLSIHDRNSRIDSRSGIINFKPHIEHCQIIVLKIEDISFIPLKTSNCYIAIPANPIEIDTIYQTKHTLQKLDKPSIIRANTSCDILYKNEHMRMGETENEVKYEIKTKTLALKTNDSFIHLSAGLNIREWASNDKDILRGLSEKDTNRRLQLVLQWIKSSPHTLKTFVTDIAEWRHVPPDDNPADLISRGQTPKEFLRPTIWKNGPEWLKQQEENWPIWIPTPLGEIPEQKKTICLTTITQSSTDIRLGQD</sequence>
<protein>
    <submittedName>
        <fullName evidence="4">Uncharacterized protein LOC117213900</fullName>
    </submittedName>
</protein>
<proteinExistence type="predicted"/>
<dbReference type="Pfam" id="PF03564">
    <property type="entry name" value="DUF1759"/>
    <property type="match status" value="1"/>
</dbReference>
<feature type="region of interest" description="Disordered" evidence="1">
    <location>
        <begin position="68"/>
        <end position="95"/>
    </location>
</feature>
<dbReference type="Gene3D" id="1.10.340.70">
    <property type="match status" value="1"/>
</dbReference>
<dbReference type="InterPro" id="IPR041588">
    <property type="entry name" value="Integrase_H2C2"/>
</dbReference>
<dbReference type="Proteomes" id="UP000515164">
    <property type="component" value="Unplaced"/>
</dbReference>
<dbReference type="Gene3D" id="3.10.10.10">
    <property type="entry name" value="HIV Type 1 Reverse Transcriptase, subunit A, domain 1"/>
    <property type="match status" value="1"/>
</dbReference>
<name>A0A6P8N3Z8_9HYME</name>
<dbReference type="PANTHER" id="PTHR47331:SF1">
    <property type="entry name" value="GAG-LIKE PROTEIN"/>
    <property type="match status" value="1"/>
</dbReference>
<gene>
    <name evidence="4" type="primary">LOC117213900</name>
</gene>
<dbReference type="PANTHER" id="PTHR47331">
    <property type="entry name" value="PHD-TYPE DOMAIN-CONTAINING PROTEIN"/>
    <property type="match status" value="1"/>
</dbReference>
<evidence type="ECO:0000259" key="2">
    <source>
        <dbReference type="Pfam" id="PF17921"/>
    </source>
</evidence>
<dbReference type="Pfam" id="PF05380">
    <property type="entry name" value="Peptidase_A17"/>
    <property type="match status" value="1"/>
</dbReference>